<evidence type="ECO:0000313" key="1">
    <source>
        <dbReference type="Proteomes" id="UP000887579"/>
    </source>
</evidence>
<name>A0AC34FGW9_9BILA</name>
<evidence type="ECO:0000313" key="2">
    <source>
        <dbReference type="WBParaSite" id="ES5_v2.g16601.t1"/>
    </source>
</evidence>
<reference evidence="2" key="1">
    <citation type="submission" date="2022-11" db="UniProtKB">
        <authorList>
            <consortium name="WormBaseParasite"/>
        </authorList>
    </citation>
    <scope>IDENTIFICATION</scope>
</reference>
<protein>
    <submittedName>
        <fullName evidence="2">Uncharacterized protein</fullName>
    </submittedName>
</protein>
<sequence length="125" mass="14504">MARTKQSARVRHPKHITPRKRLDFPATGGVKWKPKYDDQTKKTCQKKRETHKKIVKRTFCCEVCAFKCEYGKPNTQELGSIENRNSQHAGVQSGFSKNESGYNSNKNDKNEEKLEQKDKEHEHAT</sequence>
<proteinExistence type="predicted"/>
<accession>A0AC34FGW9</accession>
<organism evidence="1 2">
    <name type="scientific">Panagrolaimus sp. ES5</name>
    <dbReference type="NCBI Taxonomy" id="591445"/>
    <lineage>
        <taxon>Eukaryota</taxon>
        <taxon>Metazoa</taxon>
        <taxon>Ecdysozoa</taxon>
        <taxon>Nematoda</taxon>
        <taxon>Chromadorea</taxon>
        <taxon>Rhabditida</taxon>
        <taxon>Tylenchina</taxon>
        <taxon>Panagrolaimomorpha</taxon>
        <taxon>Panagrolaimoidea</taxon>
        <taxon>Panagrolaimidae</taxon>
        <taxon>Panagrolaimus</taxon>
    </lineage>
</organism>
<dbReference type="Proteomes" id="UP000887579">
    <property type="component" value="Unplaced"/>
</dbReference>
<dbReference type="WBParaSite" id="ES5_v2.g16601.t1">
    <property type="protein sequence ID" value="ES5_v2.g16601.t1"/>
    <property type="gene ID" value="ES5_v2.g16601"/>
</dbReference>